<evidence type="ECO:0000313" key="2">
    <source>
        <dbReference type="EMBL" id="KAJ4378092.1"/>
    </source>
</evidence>
<feature type="compositionally biased region" description="Basic and acidic residues" evidence="1">
    <location>
        <begin position="141"/>
        <end position="152"/>
    </location>
</feature>
<keyword evidence="3" id="KW-1185">Reference proteome</keyword>
<dbReference type="EMBL" id="JAPEUY010000001">
    <property type="protein sequence ID" value="KAJ4378092.1"/>
    <property type="molecule type" value="Genomic_DNA"/>
</dbReference>
<feature type="compositionally biased region" description="Low complexity" evidence="1">
    <location>
        <begin position="95"/>
        <end position="113"/>
    </location>
</feature>
<organism evidence="2 3">
    <name type="scientific">Neocucurbitaria cava</name>
    <dbReference type="NCBI Taxonomy" id="798079"/>
    <lineage>
        <taxon>Eukaryota</taxon>
        <taxon>Fungi</taxon>
        <taxon>Dikarya</taxon>
        <taxon>Ascomycota</taxon>
        <taxon>Pezizomycotina</taxon>
        <taxon>Dothideomycetes</taxon>
        <taxon>Pleosporomycetidae</taxon>
        <taxon>Pleosporales</taxon>
        <taxon>Pleosporineae</taxon>
        <taxon>Cucurbitariaceae</taxon>
        <taxon>Neocucurbitaria</taxon>
    </lineage>
</organism>
<feature type="compositionally biased region" description="Basic and acidic residues" evidence="1">
    <location>
        <begin position="160"/>
        <end position="195"/>
    </location>
</feature>
<dbReference type="Proteomes" id="UP001140560">
    <property type="component" value="Unassembled WGS sequence"/>
</dbReference>
<feature type="region of interest" description="Disordered" evidence="1">
    <location>
        <begin position="40"/>
        <end position="202"/>
    </location>
</feature>
<accession>A0A9W8YKR5</accession>
<proteinExistence type="predicted"/>
<dbReference type="AlphaFoldDB" id="A0A9W8YKR5"/>
<reference evidence="2" key="1">
    <citation type="submission" date="2022-10" db="EMBL/GenBank/DDBJ databases">
        <title>Tapping the CABI collections for fungal endophytes: first genome assemblies for Collariella, Neodidymelliopsis, Ascochyta clinopodiicola, Didymella pomorum, Didymosphaeria variabile, Neocosmospora piperis and Neocucurbitaria cava.</title>
        <authorList>
            <person name="Hill R."/>
        </authorList>
    </citation>
    <scope>NUCLEOTIDE SEQUENCE</scope>
    <source>
        <strain evidence="2">IMI 356814</strain>
    </source>
</reference>
<dbReference type="OrthoDB" id="5334244at2759"/>
<evidence type="ECO:0000256" key="1">
    <source>
        <dbReference type="SAM" id="MobiDB-lite"/>
    </source>
</evidence>
<sequence length="202" mass="21622">MITKELNIMSFLRPRSMLRSVALRPAALSAAPRARLQVRFATGDYGSPEGNPAGEKAQKQGQNASENLEHPGPPPPKVAEGKSSSSPNSDDKSSGDNSSPKSSSSSSSKGSSSGKREFSTSTRRWAGEEPAVKQGQANKPSKSDQKKAEPKILNENPPAKGEEAEDVKKHNKEMDNRAEQAHEKVANEDAAKDKVPSGFWKG</sequence>
<comment type="caution">
    <text evidence="2">The sequence shown here is derived from an EMBL/GenBank/DDBJ whole genome shotgun (WGS) entry which is preliminary data.</text>
</comment>
<evidence type="ECO:0000313" key="3">
    <source>
        <dbReference type="Proteomes" id="UP001140560"/>
    </source>
</evidence>
<protein>
    <submittedName>
        <fullName evidence="2">Uncharacterized protein</fullName>
    </submittedName>
</protein>
<name>A0A9W8YKR5_9PLEO</name>
<gene>
    <name evidence="2" type="ORF">N0V83_000924</name>
</gene>